<reference evidence="3" key="1">
    <citation type="submission" date="2018-12" db="EMBL/GenBank/DDBJ databases">
        <title>Tengunoibacter tsumagoiensis gen. nov., sp. nov., Dictyobacter kobayashii sp. nov., D. alpinus sp. nov., and D. joshuensis sp. nov. and description of Dictyobacteraceae fam. nov. within the order Ktedonobacterales isolated from Tengu-no-mugimeshi.</title>
        <authorList>
            <person name="Wang C.M."/>
            <person name="Zheng Y."/>
            <person name="Sakai Y."/>
            <person name="Toyoda A."/>
            <person name="Minakuchi Y."/>
            <person name="Abe K."/>
            <person name="Yokota A."/>
            <person name="Yabe S."/>
        </authorList>
    </citation>
    <scope>NUCLEOTIDE SEQUENCE [LARGE SCALE GENOMIC DNA]</scope>
    <source>
        <strain evidence="3">Uno16</strain>
    </source>
</reference>
<sequence length="257" mass="29016">MAGFQRSLLRIAHRGGAHLAPENTLAAFRNALTMPVDMVELDVQLSSDGQAVVFHDATMERLTDGEGNVLDLNFEYLRSLNAAAHFSGGWPQREQIPTLREVLTLARNRTRVCIEIKFGERDGTYSRYHNIAEAVVRDLRATKMVERVIVISFDWVMLAKLRRLEPDLITGAIVSHNLWSADEDPQLVQLFKQITLAGCNWIHLDRQLFTPEVLSLSHRNGFKLGIWTVDELDELRALAEAGVDSLTTDRPDLFAQL</sequence>
<name>A0A402B1S7_9CHLR</name>
<evidence type="ECO:0000313" key="3">
    <source>
        <dbReference type="Proteomes" id="UP000287171"/>
    </source>
</evidence>
<comment type="caution">
    <text evidence="2">The sequence shown here is derived from an EMBL/GenBank/DDBJ whole genome shotgun (WGS) entry which is preliminary data.</text>
</comment>
<dbReference type="Proteomes" id="UP000287171">
    <property type="component" value="Unassembled WGS sequence"/>
</dbReference>
<dbReference type="AlphaFoldDB" id="A0A402B1S7"/>
<dbReference type="InterPro" id="IPR030395">
    <property type="entry name" value="GP_PDE_dom"/>
</dbReference>
<proteinExistence type="predicted"/>
<dbReference type="InterPro" id="IPR017946">
    <property type="entry name" value="PLC-like_Pdiesterase_TIM-brl"/>
</dbReference>
<dbReference type="PANTHER" id="PTHR46211:SF14">
    <property type="entry name" value="GLYCEROPHOSPHODIESTER PHOSPHODIESTERASE"/>
    <property type="match status" value="1"/>
</dbReference>
<keyword evidence="3" id="KW-1185">Reference proteome</keyword>
<evidence type="ECO:0000313" key="2">
    <source>
        <dbReference type="EMBL" id="GCE25305.1"/>
    </source>
</evidence>
<evidence type="ECO:0000259" key="1">
    <source>
        <dbReference type="PROSITE" id="PS51704"/>
    </source>
</evidence>
<dbReference type="Pfam" id="PF03009">
    <property type="entry name" value="GDPD"/>
    <property type="match status" value="1"/>
</dbReference>
<dbReference type="GO" id="GO:0006629">
    <property type="term" value="P:lipid metabolic process"/>
    <property type="evidence" value="ECO:0007669"/>
    <property type="project" value="InterPro"/>
</dbReference>
<dbReference type="EMBL" id="BIFT01000001">
    <property type="protein sequence ID" value="GCE25305.1"/>
    <property type="molecule type" value="Genomic_DNA"/>
</dbReference>
<organism evidence="2 3">
    <name type="scientific">Dictyobacter alpinus</name>
    <dbReference type="NCBI Taxonomy" id="2014873"/>
    <lineage>
        <taxon>Bacteria</taxon>
        <taxon>Bacillati</taxon>
        <taxon>Chloroflexota</taxon>
        <taxon>Ktedonobacteria</taxon>
        <taxon>Ktedonobacterales</taxon>
        <taxon>Dictyobacteraceae</taxon>
        <taxon>Dictyobacter</taxon>
    </lineage>
</organism>
<dbReference type="PROSITE" id="PS51704">
    <property type="entry name" value="GP_PDE"/>
    <property type="match status" value="1"/>
</dbReference>
<dbReference type="SUPFAM" id="SSF51695">
    <property type="entry name" value="PLC-like phosphodiesterases"/>
    <property type="match status" value="1"/>
</dbReference>
<protein>
    <submittedName>
        <fullName evidence="2">Glycerophosphoryl diester phosphodiesterase</fullName>
    </submittedName>
</protein>
<dbReference type="GO" id="GO:0008081">
    <property type="term" value="F:phosphoric diester hydrolase activity"/>
    <property type="evidence" value="ECO:0007669"/>
    <property type="project" value="InterPro"/>
</dbReference>
<dbReference type="CDD" id="cd08556">
    <property type="entry name" value="GDPD"/>
    <property type="match status" value="1"/>
</dbReference>
<feature type="domain" description="GP-PDE" evidence="1">
    <location>
        <begin position="8"/>
        <end position="257"/>
    </location>
</feature>
<dbReference type="Gene3D" id="3.20.20.190">
    <property type="entry name" value="Phosphatidylinositol (PI) phosphodiesterase"/>
    <property type="match status" value="1"/>
</dbReference>
<dbReference type="PANTHER" id="PTHR46211">
    <property type="entry name" value="GLYCEROPHOSPHORYL DIESTER PHOSPHODIESTERASE"/>
    <property type="match status" value="1"/>
</dbReference>
<dbReference type="OrthoDB" id="384721at2"/>
<accession>A0A402B1S7</accession>
<gene>
    <name evidence="2" type="primary">glpQ</name>
    <name evidence="2" type="ORF">KDA_07890</name>
</gene>
<dbReference type="RefSeq" id="WP_126625901.1">
    <property type="nucleotide sequence ID" value="NZ_BIFT01000001.1"/>
</dbReference>